<evidence type="ECO:0000313" key="2">
    <source>
        <dbReference type="EMBL" id="PSK85883.1"/>
    </source>
</evidence>
<dbReference type="Proteomes" id="UP000240624">
    <property type="component" value="Unassembled WGS sequence"/>
</dbReference>
<accession>A0A1X6ZMJ0</accession>
<feature type="transmembrane region" description="Helical" evidence="1">
    <location>
        <begin position="65"/>
        <end position="86"/>
    </location>
</feature>
<keyword evidence="1" id="KW-0472">Membrane</keyword>
<feature type="transmembrane region" description="Helical" evidence="1">
    <location>
        <begin position="125"/>
        <end position="146"/>
    </location>
</feature>
<keyword evidence="5" id="KW-1185">Reference proteome</keyword>
<protein>
    <submittedName>
        <fullName evidence="3">Uncharacterized protein</fullName>
    </submittedName>
</protein>
<reference evidence="3 4" key="1">
    <citation type="submission" date="2017-03" db="EMBL/GenBank/DDBJ databases">
        <authorList>
            <person name="Afonso C.L."/>
            <person name="Miller P.J."/>
            <person name="Scott M.A."/>
            <person name="Spackman E."/>
            <person name="Goraichik I."/>
            <person name="Dimitrov K.M."/>
            <person name="Suarez D.L."/>
            <person name="Swayne D.E."/>
        </authorList>
    </citation>
    <scope>NUCLEOTIDE SEQUENCE [LARGE SCALE GENOMIC DNA]</scope>
    <source>
        <strain evidence="3 4">CECT 8367</strain>
    </source>
</reference>
<proteinExistence type="predicted"/>
<dbReference type="EMBL" id="PYGB01000007">
    <property type="protein sequence ID" value="PSK85883.1"/>
    <property type="molecule type" value="Genomic_DNA"/>
</dbReference>
<evidence type="ECO:0000313" key="3">
    <source>
        <dbReference type="EMBL" id="SLN55567.1"/>
    </source>
</evidence>
<dbReference type="Pfam" id="PF09997">
    <property type="entry name" value="DUF2238"/>
    <property type="match status" value="1"/>
</dbReference>
<evidence type="ECO:0000256" key="1">
    <source>
        <dbReference type="SAM" id="Phobius"/>
    </source>
</evidence>
<name>A0A1X6ZMJ0_9RHOB</name>
<dbReference type="InterPro" id="IPR014509">
    <property type="entry name" value="YjdF-like"/>
</dbReference>
<keyword evidence="1" id="KW-1133">Transmembrane helix</keyword>
<reference evidence="2 5" key="2">
    <citation type="submission" date="2018-03" db="EMBL/GenBank/DDBJ databases">
        <title>Genomic Encyclopedia of Archaeal and Bacterial Type Strains, Phase II (KMG-II): from individual species to whole genera.</title>
        <authorList>
            <person name="Goeker M."/>
        </authorList>
    </citation>
    <scope>NUCLEOTIDE SEQUENCE [LARGE SCALE GENOMIC DNA]</scope>
    <source>
        <strain evidence="2 5">DSM 29956</strain>
    </source>
</reference>
<gene>
    <name evidence="2" type="ORF">CLV79_107113</name>
    <name evidence="3" type="ORF">LOS8367_02627</name>
</gene>
<dbReference type="AlphaFoldDB" id="A0A1X6ZMJ0"/>
<feature type="transmembrane region" description="Helical" evidence="1">
    <location>
        <begin position="36"/>
        <end position="53"/>
    </location>
</feature>
<keyword evidence="1" id="KW-0812">Transmembrane</keyword>
<dbReference type="Proteomes" id="UP000193495">
    <property type="component" value="Unassembled WGS sequence"/>
</dbReference>
<dbReference type="EMBL" id="FWFY01000008">
    <property type="protein sequence ID" value="SLN55567.1"/>
    <property type="molecule type" value="Genomic_DNA"/>
</dbReference>
<dbReference type="OrthoDB" id="4966203at2"/>
<feature type="transmembrane region" description="Helical" evidence="1">
    <location>
        <begin position="12"/>
        <end position="30"/>
    </location>
</feature>
<sequence>MIRTGLLRPTTLPRLILWGGAGLIAAAGALSAQPLLALAALGAMALALLLPLYTRVSGIAMPPGLSTGVLGFCLAAFVLGEAAGLYRDSAVWDLLLHGVASAVLALAGVAMALLPTAGAPPRTALWILGTLGVGFAALVGAGWELFEFAIDAVFGTNAQRSGLPDTMGDVAANLAGASYGAVAAQRRLRHGARWPLSGLLVSFCARNPIIYGDWTERGFRANDGHDRAARQEAG</sequence>
<organism evidence="3 4">
    <name type="scientific">Limimaricola soesokkakensis</name>
    <dbReference type="NCBI Taxonomy" id="1343159"/>
    <lineage>
        <taxon>Bacteria</taxon>
        <taxon>Pseudomonadati</taxon>
        <taxon>Pseudomonadota</taxon>
        <taxon>Alphaproteobacteria</taxon>
        <taxon>Rhodobacterales</taxon>
        <taxon>Paracoccaceae</taxon>
        <taxon>Limimaricola</taxon>
    </lineage>
</organism>
<dbReference type="RefSeq" id="WP_085896950.1">
    <property type="nucleotide sequence ID" value="NZ_FWFY01000008.1"/>
</dbReference>
<feature type="transmembrane region" description="Helical" evidence="1">
    <location>
        <begin position="92"/>
        <end position="113"/>
    </location>
</feature>
<evidence type="ECO:0000313" key="5">
    <source>
        <dbReference type="Proteomes" id="UP000240624"/>
    </source>
</evidence>
<evidence type="ECO:0000313" key="4">
    <source>
        <dbReference type="Proteomes" id="UP000193495"/>
    </source>
</evidence>